<dbReference type="Pfam" id="PF12840">
    <property type="entry name" value="HTH_20"/>
    <property type="match status" value="1"/>
</dbReference>
<dbReference type="STRING" id="397945.Aave_2096"/>
<dbReference type="eggNOG" id="COG0640">
    <property type="taxonomic scope" value="Bacteria"/>
</dbReference>
<dbReference type="Proteomes" id="UP000002596">
    <property type="component" value="Chromosome"/>
</dbReference>
<dbReference type="GO" id="GO:0003677">
    <property type="term" value="F:DNA binding"/>
    <property type="evidence" value="ECO:0007669"/>
    <property type="project" value="TreeGrafter"/>
</dbReference>
<dbReference type="InterPro" id="IPR036388">
    <property type="entry name" value="WH-like_DNA-bd_sf"/>
</dbReference>
<sequence>MPEAACGTLRSVNTNQIARVAGLIGEPARAAMLLALMDGRALTARELAGAARISAATASRHLALLVDAGLLAVRSQGRHRYHALAGADVARLLEGLMQFTVRPAAVPPRTVAAGPRDAALRMARTCYDHLAGRLGVAVADHLLEEGAVEFDGEEGGRATDRAAAVLARLGLEAAAALDGGARRPVCRPCLDWSERRPHLAGRLGALVCAHCLDSGWLARGAGSRALAVTPRGAVALRDALGVARWAEVTGPAQRG</sequence>
<reference evidence="2" key="1">
    <citation type="submission" date="2006-12" db="EMBL/GenBank/DDBJ databases">
        <title>Complete sequence of Acidovorax avenae subsp. citrulli AAC00-1.</title>
        <authorList>
            <consortium name="US DOE Joint Genome Institute"/>
            <person name="Copeland A."/>
            <person name="Lucas S."/>
            <person name="Lapidus A."/>
            <person name="Barry K."/>
            <person name="Detter J.C."/>
            <person name="Glavina del Rio T."/>
            <person name="Dalin E."/>
            <person name="Tice H."/>
            <person name="Pitluck S."/>
            <person name="Kiss H."/>
            <person name="Brettin T."/>
            <person name="Bruce D."/>
            <person name="Han C."/>
            <person name="Tapia R."/>
            <person name="Gilna P."/>
            <person name="Schmutz J."/>
            <person name="Larimer F."/>
            <person name="Land M."/>
            <person name="Hauser L."/>
            <person name="Kyrpides N."/>
            <person name="Kim E."/>
            <person name="Stahl D."/>
            <person name="Richardson P."/>
        </authorList>
    </citation>
    <scope>NUCLEOTIDE SEQUENCE</scope>
    <source>
        <strain evidence="2">AAC00-1</strain>
    </source>
</reference>
<feature type="domain" description="HTH arsR-type" evidence="1">
    <location>
        <begin position="9"/>
        <end position="104"/>
    </location>
</feature>
<evidence type="ECO:0000259" key="1">
    <source>
        <dbReference type="PROSITE" id="PS50987"/>
    </source>
</evidence>
<dbReference type="PRINTS" id="PR00778">
    <property type="entry name" value="HTHARSR"/>
</dbReference>
<dbReference type="InterPro" id="IPR011991">
    <property type="entry name" value="ArsR-like_HTH"/>
</dbReference>
<dbReference type="SMART" id="SM00418">
    <property type="entry name" value="HTH_ARSR"/>
    <property type="match status" value="1"/>
</dbReference>
<organism evidence="2 3">
    <name type="scientific">Paracidovorax citrulli (strain AAC00-1)</name>
    <name type="common">Acidovorax citrulli</name>
    <dbReference type="NCBI Taxonomy" id="397945"/>
    <lineage>
        <taxon>Bacteria</taxon>
        <taxon>Pseudomonadati</taxon>
        <taxon>Pseudomonadota</taxon>
        <taxon>Betaproteobacteria</taxon>
        <taxon>Burkholderiales</taxon>
        <taxon>Comamonadaceae</taxon>
        <taxon>Paracidovorax</taxon>
    </lineage>
</organism>
<dbReference type="SUPFAM" id="SSF46785">
    <property type="entry name" value="Winged helix' DNA-binding domain"/>
    <property type="match status" value="1"/>
</dbReference>
<protein>
    <submittedName>
        <fullName evidence="2">Transcriptional regulator, ArsR family</fullName>
    </submittedName>
</protein>
<dbReference type="PANTHER" id="PTHR39168:SF1">
    <property type="entry name" value="TRANSCRIPTIONAL REGULATORY PROTEIN"/>
    <property type="match status" value="1"/>
</dbReference>
<dbReference type="InterPro" id="IPR052543">
    <property type="entry name" value="HTH_Metal-responsive_Reg"/>
</dbReference>
<dbReference type="EMBL" id="CP000512">
    <property type="protein sequence ID" value="ABM32677.1"/>
    <property type="molecule type" value="Genomic_DNA"/>
</dbReference>
<dbReference type="PANTHER" id="PTHR39168">
    <property type="entry name" value="TRANSCRIPTIONAL REGULATOR-RELATED"/>
    <property type="match status" value="1"/>
</dbReference>
<gene>
    <name evidence="2" type="ordered locus">Aave_2096</name>
</gene>
<dbReference type="CDD" id="cd00090">
    <property type="entry name" value="HTH_ARSR"/>
    <property type="match status" value="1"/>
</dbReference>
<dbReference type="GO" id="GO:0046686">
    <property type="term" value="P:response to cadmium ion"/>
    <property type="evidence" value="ECO:0007669"/>
    <property type="project" value="TreeGrafter"/>
</dbReference>
<dbReference type="InterPro" id="IPR036390">
    <property type="entry name" value="WH_DNA-bd_sf"/>
</dbReference>
<proteinExistence type="predicted"/>
<accession>A1TNY9</accession>
<dbReference type="InterPro" id="IPR001845">
    <property type="entry name" value="HTH_ArsR_DNA-bd_dom"/>
</dbReference>
<dbReference type="Gene3D" id="1.10.10.10">
    <property type="entry name" value="Winged helix-like DNA-binding domain superfamily/Winged helix DNA-binding domain"/>
    <property type="match status" value="1"/>
</dbReference>
<dbReference type="HOGENOM" id="CLU_077964_0_1_4"/>
<dbReference type="GO" id="GO:0003700">
    <property type="term" value="F:DNA-binding transcription factor activity"/>
    <property type="evidence" value="ECO:0007669"/>
    <property type="project" value="InterPro"/>
</dbReference>
<dbReference type="GO" id="GO:0010288">
    <property type="term" value="P:response to lead ion"/>
    <property type="evidence" value="ECO:0007669"/>
    <property type="project" value="TreeGrafter"/>
</dbReference>
<dbReference type="KEGG" id="aav:Aave_2096"/>
<dbReference type="GeneID" id="79791917"/>
<dbReference type="PROSITE" id="PS50987">
    <property type="entry name" value="HTH_ARSR_2"/>
    <property type="match status" value="1"/>
</dbReference>
<dbReference type="OrthoDB" id="9797716at2"/>
<evidence type="ECO:0000313" key="2">
    <source>
        <dbReference type="EMBL" id="ABM32677.1"/>
    </source>
</evidence>
<name>A1TNY9_PARC0</name>
<dbReference type="AlphaFoldDB" id="A1TNY9"/>
<dbReference type="RefSeq" id="WP_011795216.1">
    <property type="nucleotide sequence ID" value="NC_008752.1"/>
</dbReference>
<dbReference type="GO" id="GO:0032791">
    <property type="term" value="F:lead ion binding"/>
    <property type="evidence" value="ECO:0007669"/>
    <property type="project" value="TreeGrafter"/>
</dbReference>
<dbReference type="GO" id="GO:0097063">
    <property type="term" value="F:cadmium ion sensor activity"/>
    <property type="evidence" value="ECO:0007669"/>
    <property type="project" value="TreeGrafter"/>
</dbReference>
<evidence type="ECO:0000313" key="3">
    <source>
        <dbReference type="Proteomes" id="UP000002596"/>
    </source>
</evidence>